<protein>
    <submittedName>
        <fullName evidence="1">Uncharacterized protein</fullName>
    </submittedName>
</protein>
<evidence type="ECO:0000313" key="1">
    <source>
        <dbReference type="EMBL" id="STD53923.1"/>
    </source>
</evidence>
<reference evidence="1 2" key="1">
    <citation type="submission" date="2018-06" db="EMBL/GenBank/DDBJ databases">
        <authorList>
            <consortium name="Pathogen Informatics"/>
            <person name="Doyle S."/>
        </authorList>
    </citation>
    <scope>NUCLEOTIDE SEQUENCE [LARGE SCALE GENOMIC DNA]</scope>
    <source>
        <strain evidence="1 2">NCTC13456</strain>
    </source>
</reference>
<evidence type="ECO:0000313" key="2">
    <source>
        <dbReference type="Proteomes" id="UP000254737"/>
    </source>
</evidence>
<dbReference type="RefSeq" id="WP_114998810.1">
    <property type="nucleotide sequence ID" value="NZ_UFXS01000001.1"/>
</dbReference>
<dbReference type="EMBL" id="UFXS01000001">
    <property type="protein sequence ID" value="STD53923.1"/>
    <property type="molecule type" value="Genomic_DNA"/>
</dbReference>
<organism evidence="1 2">
    <name type="scientific">Empedobacter falsenii</name>
    <dbReference type="NCBI Taxonomy" id="343874"/>
    <lineage>
        <taxon>Bacteria</taxon>
        <taxon>Pseudomonadati</taxon>
        <taxon>Bacteroidota</taxon>
        <taxon>Flavobacteriia</taxon>
        <taxon>Flavobacteriales</taxon>
        <taxon>Weeksellaceae</taxon>
        <taxon>Empedobacter</taxon>
    </lineage>
</organism>
<sequence length="308" mass="36538">MRNINFSVHKFNVLNNNNDEQTLSHFNGENDFLDFLEKFFNDILKNIRKSSDNQGNTSILSLKVPGIKRNDDNRIISGYLDLGVSGKDFSIKDNETNNVNYLVKKNENLSRELYFMACIPRGKNFGIILLEKKEQYGLIKLFTDNINIFFSSQGYSNYKLKINQMPIEIFIKDFLKYGTLKEINCIKNHIPNDIKKQNSDIRLYDGKQINTFKIPEKNENYKDFIIKLYNSKFLDYEKINIDEDGYDEVTFLIRNKNQEKTFYIKDKDKIKSDMKLEIDDQEYSSIDEMYFTEFLKIINKFIFPNKEK</sequence>
<dbReference type="Proteomes" id="UP000254737">
    <property type="component" value="Unassembled WGS sequence"/>
</dbReference>
<name>A0A376G330_9FLAO</name>
<proteinExistence type="predicted"/>
<dbReference type="AlphaFoldDB" id="A0A376G330"/>
<accession>A0A376G330</accession>
<gene>
    <name evidence="1" type="ORF">NCTC13456_00748</name>
</gene>